<accession>A0A8S5MZV1</accession>
<reference evidence="1" key="1">
    <citation type="journal article" date="2021" name="Proc. Natl. Acad. Sci. U.S.A.">
        <title>A Catalog of Tens of Thousands of Viruses from Human Metagenomes Reveals Hidden Associations with Chronic Diseases.</title>
        <authorList>
            <person name="Tisza M.J."/>
            <person name="Buck C.B."/>
        </authorList>
    </citation>
    <scope>NUCLEOTIDE SEQUENCE</scope>
    <source>
        <strain evidence="1">Ct43U4</strain>
    </source>
</reference>
<protein>
    <submittedName>
        <fullName evidence="1">Uncharacterized protein</fullName>
    </submittedName>
</protein>
<sequence>MRLSLIRYNLVVSVKGYGWVAILGITRGDPCFL</sequence>
<name>A0A8S5MZV1_9CAUD</name>
<evidence type="ECO:0000313" key="1">
    <source>
        <dbReference type="EMBL" id="DAD87881.1"/>
    </source>
</evidence>
<dbReference type="EMBL" id="BK015029">
    <property type="protein sequence ID" value="DAD87881.1"/>
    <property type="molecule type" value="Genomic_DNA"/>
</dbReference>
<organism evidence="1">
    <name type="scientific">Siphoviridae sp. ct43U4</name>
    <dbReference type="NCBI Taxonomy" id="2826285"/>
    <lineage>
        <taxon>Viruses</taxon>
        <taxon>Duplodnaviria</taxon>
        <taxon>Heunggongvirae</taxon>
        <taxon>Uroviricota</taxon>
        <taxon>Caudoviricetes</taxon>
    </lineage>
</organism>
<proteinExistence type="predicted"/>